<dbReference type="InterPro" id="IPR001173">
    <property type="entry name" value="Glyco_trans_2-like"/>
</dbReference>
<organism evidence="2 3">
    <name type="scientific">Lactiplantibacillus pentosus</name>
    <name type="common">Lactobacillus pentosus</name>
    <dbReference type="NCBI Taxonomy" id="1589"/>
    <lineage>
        <taxon>Bacteria</taxon>
        <taxon>Bacillati</taxon>
        <taxon>Bacillota</taxon>
        <taxon>Bacilli</taxon>
        <taxon>Lactobacillales</taxon>
        <taxon>Lactobacillaceae</taxon>
        <taxon>Lactiplantibacillus</taxon>
    </lineage>
</organism>
<proteinExistence type="predicted"/>
<evidence type="ECO:0000259" key="1">
    <source>
        <dbReference type="Pfam" id="PF00535"/>
    </source>
</evidence>
<dbReference type="EC" id="2.4.-.-" evidence="2"/>
<reference evidence="2" key="1">
    <citation type="submission" date="2023-08" db="EMBL/GenBank/DDBJ databases">
        <authorList>
            <person name="Page C.A."/>
            <person name="Perez-Diaz I.M."/>
        </authorList>
    </citation>
    <scope>NUCLEOTIDE SEQUENCE</scope>
    <source>
        <strain evidence="2">7.8.46</strain>
    </source>
</reference>
<evidence type="ECO:0000313" key="2">
    <source>
        <dbReference type="EMBL" id="MDT6991858.1"/>
    </source>
</evidence>
<dbReference type="PANTHER" id="PTHR22916">
    <property type="entry name" value="GLYCOSYLTRANSFERASE"/>
    <property type="match status" value="1"/>
</dbReference>
<keyword evidence="2" id="KW-0808">Transferase</keyword>
<feature type="domain" description="Glycosyltransferase 2-like" evidence="1">
    <location>
        <begin position="7"/>
        <end position="115"/>
    </location>
</feature>
<dbReference type="EMBL" id="JAVLAQ010000004">
    <property type="protein sequence ID" value="MDT6991858.1"/>
    <property type="molecule type" value="Genomic_DNA"/>
</dbReference>
<gene>
    <name evidence="2" type="ORF">RI536_17610</name>
</gene>
<dbReference type="Proteomes" id="UP001267003">
    <property type="component" value="Unassembled WGS sequence"/>
</dbReference>
<dbReference type="GO" id="GO:0016757">
    <property type="term" value="F:glycosyltransferase activity"/>
    <property type="evidence" value="ECO:0007669"/>
    <property type="project" value="UniProtKB-KW"/>
</dbReference>
<evidence type="ECO:0000313" key="3">
    <source>
        <dbReference type="Proteomes" id="UP001267003"/>
    </source>
</evidence>
<protein>
    <submittedName>
        <fullName evidence="2">Glycosyltransferase</fullName>
        <ecNumber evidence="2">2.4.-.-</ecNumber>
    </submittedName>
</protein>
<sequence length="250" mass="29263">MNQDLVSVIMPVFNGERFLKDAIESVLGQTYKNIELLIINDGSTDYTNEIISNFKSNKFVVYIDLNENVGVAEARNIGLRHAKGKYIAFIDSDDIWCANKLDIQLCQMKQKNLNYSFSYYKLIDENKNLLKIVNKIPSRATYQSLIKRNYIPMLTVVVSSELIRNYRFNSVGHEDYALWLELFRTKNVRAEACGQVLAKYRVHDSSISANKIQSARWVWHLYREQEKMSFMSACINWMCYVWYGIKKHSY</sequence>
<accession>A0AAW8VYA1</accession>
<dbReference type="RefSeq" id="WP_216780876.1">
    <property type="nucleotide sequence ID" value="NZ_JAGXBR010000049.1"/>
</dbReference>
<dbReference type="AlphaFoldDB" id="A0AAW8VYA1"/>
<dbReference type="PANTHER" id="PTHR22916:SF3">
    <property type="entry name" value="UDP-GLCNAC:BETAGAL BETA-1,3-N-ACETYLGLUCOSAMINYLTRANSFERASE-LIKE PROTEIN 1"/>
    <property type="match status" value="1"/>
</dbReference>
<comment type="caution">
    <text evidence="2">The sequence shown here is derived from an EMBL/GenBank/DDBJ whole genome shotgun (WGS) entry which is preliminary data.</text>
</comment>
<name>A0AAW8VYA1_LACPE</name>
<keyword evidence="2" id="KW-0328">Glycosyltransferase</keyword>
<dbReference type="Pfam" id="PF00535">
    <property type="entry name" value="Glycos_transf_2"/>
    <property type="match status" value="1"/>
</dbReference>